<protein>
    <recommendedName>
        <fullName evidence="3">Zinc-binding metallo-peptidase</fullName>
    </recommendedName>
</protein>
<dbReference type="PROSITE" id="PS51257">
    <property type="entry name" value="PROKAR_LIPOPROTEIN"/>
    <property type="match status" value="1"/>
</dbReference>
<dbReference type="EMBL" id="JBHLTQ010000006">
    <property type="protein sequence ID" value="MFC0605405.1"/>
    <property type="molecule type" value="Genomic_DNA"/>
</dbReference>
<sequence length="306" mass="35707">MKKTILTNLIAIFSCCLTTQLHCQEAWIDTSIHSGLIELKTDYSFKTLVSNDSIKTTAETLNNLNNAKLYFDKIFQTDLDFAVLFIENKEWNNHAYFPPPGLPQAGKGNVILGLDKSVISQEVEKMITQLPEQYWASLKPVYGEEIDLDLFYRETLSIHELAHLYHFKEGTKPQRKWLQELFATMSMYSFVKEASNFSFELMDTYPEFVIQSGDKMAEFKTLKDFEEKYVKKLSPQNYEWYQMQFYQNAKSIIDSNKSDILIKLHEFLINTDLSKTEILSDLELSTRLKTEVGKEIADILNNWKYK</sequence>
<keyword evidence="2" id="KW-1185">Reference proteome</keyword>
<evidence type="ECO:0000313" key="2">
    <source>
        <dbReference type="Proteomes" id="UP001589832"/>
    </source>
</evidence>
<name>A0ABV6QAX1_9FLAO</name>
<proteinExistence type="predicted"/>
<dbReference type="RefSeq" id="WP_386064586.1">
    <property type="nucleotide sequence ID" value="NZ_JBHLTQ010000006.1"/>
</dbReference>
<accession>A0ABV6QAX1</accession>
<gene>
    <name evidence="1" type="ORF">ACFFGA_12615</name>
</gene>
<evidence type="ECO:0008006" key="3">
    <source>
        <dbReference type="Google" id="ProtNLM"/>
    </source>
</evidence>
<comment type="caution">
    <text evidence="1">The sequence shown here is derived from an EMBL/GenBank/DDBJ whole genome shotgun (WGS) entry which is preliminary data.</text>
</comment>
<dbReference type="Proteomes" id="UP001589832">
    <property type="component" value="Unassembled WGS sequence"/>
</dbReference>
<reference evidence="1 2" key="1">
    <citation type="submission" date="2024-09" db="EMBL/GenBank/DDBJ databases">
        <authorList>
            <person name="Sun Q."/>
            <person name="Mori K."/>
        </authorList>
    </citation>
    <scope>NUCLEOTIDE SEQUENCE [LARGE SCALE GENOMIC DNA]</scope>
    <source>
        <strain evidence="1 2">NCAIM B.02481</strain>
    </source>
</reference>
<evidence type="ECO:0000313" key="1">
    <source>
        <dbReference type="EMBL" id="MFC0605405.1"/>
    </source>
</evidence>
<organism evidence="1 2">
    <name type="scientific">Winogradskyella pulchriflava</name>
    <dbReference type="NCBI Taxonomy" id="1110688"/>
    <lineage>
        <taxon>Bacteria</taxon>
        <taxon>Pseudomonadati</taxon>
        <taxon>Bacteroidota</taxon>
        <taxon>Flavobacteriia</taxon>
        <taxon>Flavobacteriales</taxon>
        <taxon>Flavobacteriaceae</taxon>
        <taxon>Winogradskyella</taxon>
    </lineage>
</organism>